<dbReference type="FunFam" id="3.30.70.120:FF:000002">
    <property type="entry name" value="ATP phosphoribosyltransferase"/>
    <property type="match status" value="1"/>
</dbReference>
<dbReference type="GO" id="GO:0003879">
    <property type="term" value="F:ATP phosphoribosyltransferase activity"/>
    <property type="evidence" value="ECO:0007669"/>
    <property type="project" value="UniProtKB-UniRule"/>
</dbReference>
<keyword evidence="10 18" id="KW-0328">Glycosyltransferase</keyword>
<dbReference type="RefSeq" id="WP_142601806.1">
    <property type="nucleotide sequence ID" value="NZ_FXSZ01000002.1"/>
</dbReference>
<keyword evidence="11 18" id="KW-0808">Transferase</keyword>
<dbReference type="SUPFAM" id="SSF53850">
    <property type="entry name" value="Periplasmic binding protein-like II"/>
    <property type="match status" value="1"/>
</dbReference>
<evidence type="ECO:0000256" key="9">
    <source>
        <dbReference type="ARBA" id="ARBA00022605"/>
    </source>
</evidence>
<dbReference type="GO" id="GO:0005524">
    <property type="term" value="F:ATP binding"/>
    <property type="evidence" value="ECO:0007669"/>
    <property type="project" value="UniProtKB-KW"/>
</dbReference>
<comment type="cofactor">
    <cofactor evidence="2 18">
        <name>Mg(2+)</name>
        <dbReference type="ChEBI" id="CHEBI:18420"/>
    </cofactor>
</comment>
<dbReference type="InterPro" id="IPR015867">
    <property type="entry name" value="N-reg_PII/ATP_PRibTrfase_C"/>
</dbReference>
<dbReference type="PANTHER" id="PTHR21403">
    <property type="entry name" value="ATP PHOSPHORIBOSYLTRANSFERASE ATP-PRTASE"/>
    <property type="match status" value="1"/>
</dbReference>
<accession>A0A521BK84</accession>
<dbReference type="NCBIfam" id="TIGR00070">
    <property type="entry name" value="hisG"/>
    <property type="match status" value="1"/>
</dbReference>
<evidence type="ECO:0000256" key="1">
    <source>
        <dbReference type="ARBA" id="ARBA00000915"/>
    </source>
</evidence>
<evidence type="ECO:0000256" key="11">
    <source>
        <dbReference type="ARBA" id="ARBA00022679"/>
    </source>
</evidence>
<evidence type="ECO:0000256" key="4">
    <source>
        <dbReference type="ARBA" id="ARBA00004667"/>
    </source>
</evidence>
<keyword evidence="22" id="KW-1185">Reference proteome</keyword>
<dbReference type="Pfam" id="PF01634">
    <property type="entry name" value="HisG"/>
    <property type="match status" value="1"/>
</dbReference>
<evidence type="ECO:0000256" key="14">
    <source>
        <dbReference type="ARBA" id="ARBA00022840"/>
    </source>
</evidence>
<protein>
    <recommendedName>
        <fullName evidence="7 18">ATP phosphoribosyltransferase</fullName>
        <shortName evidence="18">ATP-PRT</shortName>
        <shortName evidence="18">ATP-PRTase</shortName>
        <ecNumber evidence="6 18">2.4.2.17</ecNumber>
    </recommendedName>
</protein>
<dbReference type="EMBL" id="FXSZ01000002">
    <property type="protein sequence ID" value="SMO47486.1"/>
    <property type="molecule type" value="Genomic_DNA"/>
</dbReference>
<evidence type="ECO:0000256" key="8">
    <source>
        <dbReference type="ARBA" id="ARBA00022490"/>
    </source>
</evidence>
<reference evidence="21 22" key="1">
    <citation type="submission" date="2017-05" db="EMBL/GenBank/DDBJ databases">
        <authorList>
            <person name="Varghese N."/>
            <person name="Submissions S."/>
        </authorList>
    </citation>
    <scope>NUCLEOTIDE SEQUENCE [LARGE SCALE GENOMIC DNA]</scope>
    <source>
        <strain evidence="21 22">DSM 21342</strain>
    </source>
</reference>
<evidence type="ECO:0000313" key="22">
    <source>
        <dbReference type="Proteomes" id="UP000315971"/>
    </source>
</evidence>
<evidence type="ECO:0000256" key="16">
    <source>
        <dbReference type="ARBA" id="ARBA00023102"/>
    </source>
</evidence>
<comment type="similarity">
    <text evidence="5 18">Belongs to the ATP phosphoribosyltransferase family. Long subfamily.</text>
</comment>
<comment type="function">
    <text evidence="17 18">Catalyzes the condensation of ATP and 5-phosphoribose 1-diphosphate to form N'-(5'-phosphoribosyl)-ATP (PR-ATP). Has a crucial role in the pathway because the rate of histidine biosynthesis seems to be controlled primarily by regulation of HisG enzymatic activity.</text>
</comment>
<dbReference type="Gene3D" id="3.40.190.10">
    <property type="entry name" value="Periplasmic binding protein-like II"/>
    <property type="match status" value="2"/>
</dbReference>
<dbReference type="NCBIfam" id="TIGR03455">
    <property type="entry name" value="HisG_C-term"/>
    <property type="match status" value="1"/>
</dbReference>
<comment type="subcellular location">
    <subcellularLocation>
        <location evidence="3 18">Cytoplasm</location>
    </subcellularLocation>
</comment>
<evidence type="ECO:0000256" key="5">
    <source>
        <dbReference type="ARBA" id="ARBA00007955"/>
    </source>
</evidence>
<evidence type="ECO:0000256" key="15">
    <source>
        <dbReference type="ARBA" id="ARBA00022842"/>
    </source>
</evidence>
<evidence type="ECO:0000256" key="12">
    <source>
        <dbReference type="ARBA" id="ARBA00022723"/>
    </source>
</evidence>
<keyword evidence="15 18" id="KW-0460">Magnesium</keyword>
<evidence type="ECO:0000256" key="10">
    <source>
        <dbReference type="ARBA" id="ARBA00022676"/>
    </source>
</evidence>
<dbReference type="EC" id="2.4.2.17" evidence="6 18"/>
<dbReference type="Proteomes" id="UP000315971">
    <property type="component" value="Unassembled WGS sequence"/>
</dbReference>
<dbReference type="PROSITE" id="PS01316">
    <property type="entry name" value="ATP_P_PHORIBOSYLTR"/>
    <property type="match status" value="1"/>
</dbReference>
<dbReference type="Gene3D" id="3.30.70.120">
    <property type="match status" value="1"/>
</dbReference>
<dbReference type="SUPFAM" id="SSF54913">
    <property type="entry name" value="GlnB-like"/>
    <property type="match status" value="1"/>
</dbReference>
<evidence type="ECO:0000256" key="18">
    <source>
        <dbReference type="HAMAP-Rule" id="MF_00079"/>
    </source>
</evidence>
<dbReference type="HAMAP" id="MF_00079">
    <property type="entry name" value="HisG_Long"/>
    <property type="match status" value="1"/>
</dbReference>
<dbReference type="GO" id="GO:0005737">
    <property type="term" value="C:cytoplasm"/>
    <property type="evidence" value="ECO:0007669"/>
    <property type="project" value="UniProtKB-SubCell"/>
</dbReference>
<dbReference type="PANTHER" id="PTHR21403:SF8">
    <property type="entry name" value="ATP PHOSPHORIBOSYLTRANSFERASE"/>
    <property type="match status" value="1"/>
</dbReference>
<keyword evidence="12 18" id="KW-0479">Metal-binding</keyword>
<dbReference type="InterPro" id="IPR013115">
    <property type="entry name" value="HisG_C"/>
</dbReference>
<evidence type="ECO:0000256" key="13">
    <source>
        <dbReference type="ARBA" id="ARBA00022741"/>
    </source>
</evidence>
<dbReference type="UniPathway" id="UPA00031">
    <property type="reaction ID" value="UER00006"/>
</dbReference>
<dbReference type="InterPro" id="IPR013820">
    <property type="entry name" value="ATP_PRibTrfase_cat"/>
</dbReference>
<evidence type="ECO:0000256" key="6">
    <source>
        <dbReference type="ARBA" id="ARBA00011946"/>
    </source>
</evidence>
<dbReference type="GO" id="GO:0000105">
    <property type="term" value="P:L-histidine biosynthetic process"/>
    <property type="evidence" value="ECO:0007669"/>
    <property type="project" value="UniProtKB-UniRule"/>
</dbReference>
<evidence type="ECO:0000259" key="20">
    <source>
        <dbReference type="Pfam" id="PF08029"/>
    </source>
</evidence>
<evidence type="ECO:0000256" key="17">
    <source>
        <dbReference type="ARBA" id="ARBA00024861"/>
    </source>
</evidence>
<keyword evidence="9 18" id="KW-0028">Amino-acid biosynthesis</keyword>
<evidence type="ECO:0000256" key="2">
    <source>
        <dbReference type="ARBA" id="ARBA00001946"/>
    </source>
</evidence>
<comment type="pathway">
    <text evidence="4 18">Amino-acid biosynthesis; L-histidine biosynthesis; L-histidine from 5-phospho-alpha-D-ribose 1-diphosphate: step 1/9.</text>
</comment>
<dbReference type="InterPro" id="IPR011322">
    <property type="entry name" value="N-reg_PII-like_a/b"/>
</dbReference>
<dbReference type="Pfam" id="PF08029">
    <property type="entry name" value="HisG_C"/>
    <property type="match status" value="1"/>
</dbReference>
<keyword evidence="8 18" id="KW-0963">Cytoplasm</keyword>
<dbReference type="OrthoDB" id="9801867at2"/>
<comment type="catalytic activity">
    <reaction evidence="1 18">
        <text>1-(5-phospho-beta-D-ribosyl)-ATP + diphosphate = 5-phospho-alpha-D-ribose 1-diphosphate + ATP</text>
        <dbReference type="Rhea" id="RHEA:18473"/>
        <dbReference type="ChEBI" id="CHEBI:30616"/>
        <dbReference type="ChEBI" id="CHEBI:33019"/>
        <dbReference type="ChEBI" id="CHEBI:58017"/>
        <dbReference type="ChEBI" id="CHEBI:73183"/>
        <dbReference type="EC" id="2.4.2.17"/>
    </reaction>
</comment>
<organism evidence="21 22">
    <name type="scientific">Solitalea koreensis</name>
    <dbReference type="NCBI Taxonomy" id="543615"/>
    <lineage>
        <taxon>Bacteria</taxon>
        <taxon>Pseudomonadati</taxon>
        <taxon>Bacteroidota</taxon>
        <taxon>Sphingobacteriia</taxon>
        <taxon>Sphingobacteriales</taxon>
        <taxon>Sphingobacteriaceae</taxon>
        <taxon>Solitalea</taxon>
    </lineage>
</organism>
<proteinExistence type="inferred from homology"/>
<keyword evidence="16 18" id="KW-0368">Histidine biosynthesis</keyword>
<dbReference type="GO" id="GO:0000287">
    <property type="term" value="F:magnesium ion binding"/>
    <property type="evidence" value="ECO:0007669"/>
    <property type="project" value="UniProtKB-UniRule"/>
</dbReference>
<evidence type="ECO:0000256" key="7">
    <source>
        <dbReference type="ARBA" id="ARBA00020998"/>
    </source>
</evidence>
<feature type="domain" description="ATP phosphoribosyltransferase catalytic" evidence="19">
    <location>
        <begin position="51"/>
        <end position="204"/>
    </location>
</feature>
<gene>
    <name evidence="18" type="primary">hisG</name>
    <name evidence="21" type="ORF">SAMN06265350_102263</name>
</gene>
<dbReference type="AlphaFoldDB" id="A0A521BK84"/>
<evidence type="ECO:0000313" key="21">
    <source>
        <dbReference type="EMBL" id="SMO47486.1"/>
    </source>
</evidence>
<evidence type="ECO:0000256" key="3">
    <source>
        <dbReference type="ARBA" id="ARBA00004496"/>
    </source>
</evidence>
<feature type="domain" description="Histidine biosynthesis HisG C-terminal" evidence="20">
    <location>
        <begin position="209"/>
        <end position="281"/>
    </location>
</feature>
<sequence length="284" mass="31241">MKTLKIAIQKSGRLNEKSVELLKKSGLTFENYKSSLITTVNNFPLEILFLRDDDIPEYVQDGIADLGIVGENVIMEKNVKEITYLQKLGFGKCSLKLAIANNSDIKELSDLNGKSIATSYPVILDKFLKESKINAEIREISGSVEISTNLGLSDAIFDIVSTGGTLKSNGLKPFADVMKSEAVLIGKNGIAEHQHVIDLLQRIQSVLRAEQTKYVVMNVSKANLPEVLNLLPGIKSPTVVPLADSEWVAIHTVIPEKDFWDKINRLKTAGAQGIVVMPIEKIIL</sequence>
<name>A0A521BK84_9SPHI</name>
<comment type="activity regulation">
    <text evidence="18">Feedback inhibited by histidine.</text>
</comment>
<evidence type="ECO:0000259" key="19">
    <source>
        <dbReference type="Pfam" id="PF01634"/>
    </source>
</evidence>
<keyword evidence="14 18" id="KW-0067">ATP-binding</keyword>
<dbReference type="InterPro" id="IPR020621">
    <property type="entry name" value="ATP-PRT_HisG_long"/>
</dbReference>
<dbReference type="InterPro" id="IPR018198">
    <property type="entry name" value="ATP_PRibTrfase_CS"/>
</dbReference>
<dbReference type="InterPro" id="IPR001348">
    <property type="entry name" value="ATP_PRibTrfase_HisG"/>
</dbReference>
<keyword evidence="13 18" id="KW-0547">Nucleotide-binding</keyword>